<evidence type="ECO:0000259" key="2">
    <source>
        <dbReference type="Pfam" id="PF04151"/>
    </source>
</evidence>
<dbReference type="PROSITE" id="PS51257">
    <property type="entry name" value="PROKAR_LIPOPROTEIN"/>
    <property type="match status" value="1"/>
</dbReference>
<keyword evidence="1" id="KW-0732">Signal</keyword>
<dbReference type="Gene3D" id="2.60.120.380">
    <property type="match status" value="5"/>
</dbReference>
<sequence>MRPIKTTASLLALGAALTACATTPTGGGSALITPGATVSGALEAGDLVMAEDNSLYDLYRMNGVANRRYAVTMRSDAFDTFLVVGTPSAGGGVDVLVTDDDGAGEGLNSRAEFVAPGGPLEIHANALSEGMSGAYTLSVEDLGEAPPLSPPGSLVPGAETAGELAETDDADANGVRFDAYAVRLSAGQRIEVTMRSDAFDTVVQIGSGTGYGWRGLKADDDGLGEGTNSRLRFTAPTDGVYEIRAQAFSGNGTGAYTLGLTDRGPPPPPPPPTPISVGEAVQGELTADSPVNADDIPYHAYLLSAEAGQRLMLTLGAEDFDTVVYVYRAGEADGEPLALDDDSGAGPLDSRLVWTVPQTGRYEVRAAAFSEGGQGAYDLAVTQMGPPPAARPLPADRRVSDALQEGDGTGDNGGWSDLWSFEANAGERLRLTASSDAFDTTLLVAGADGEGMGEPIAGNDDEAGGGGSTNSRFTWIVPETGRYVAAVSSFGGQGGGAYEMAIESLPPAPPLRPLDVPGAVNGVLQEGDATADDDSLYDGYRVRLEAGERVVISMSSGDFDTFLMVLRGEGDALEALASDDDGAGEGTDSRLNFTAPASGDYEIRANALTAGETGAYTLRVDPRPADPEPGSIIIGSTVRGVLEEGDGLADDATHFDAYRFRARAGDRLRISMVSAEFDAFLLLLGVDAEGRPGELLVSDDDSYGDTNARIDYDIPADGLYEVRANAYARDTGGAYVLTLERRPENEPAASAPAGE</sequence>
<feature type="chain" id="PRO_5046352140" evidence="1">
    <location>
        <begin position="22"/>
        <end position="755"/>
    </location>
</feature>
<feature type="domain" description="Peptidase C-terminal archaeal/bacterial" evidence="2">
    <location>
        <begin position="538"/>
        <end position="605"/>
    </location>
</feature>
<name>A0ABT8SIR8_9CAUL</name>
<proteinExistence type="predicted"/>
<organism evidence="3 4">
    <name type="scientific">Peiella sedimenti</name>
    <dbReference type="NCBI Taxonomy" id="3061083"/>
    <lineage>
        <taxon>Bacteria</taxon>
        <taxon>Pseudomonadati</taxon>
        <taxon>Pseudomonadota</taxon>
        <taxon>Alphaproteobacteria</taxon>
        <taxon>Caulobacterales</taxon>
        <taxon>Caulobacteraceae</taxon>
        <taxon>Peiella</taxon>
    </lineage>
</organism>
<accession>A0ABT8SIR8</accession>
<keyword evidence="4" id="KW-1185">Reference proteome</keyword>
<dbReference type="Pfam" id="PF04151">
    <property type="entry name" value="PPC"/>
    <property type="match status" value="1"/>
</dbReference>
<dbReference type="EMBL" id="JAUKTR010000001">
    <property type="protein sequence ID" value="MDO1558476.1"/>
    <property type="molecule type" value="Genomic_DNA"/>
</dbReference>
<protein>
    <submittedName>
        <fullName evidence="3">PPC domain-containing protein</fullName>
    </submittedName>
</protein>
<evidence type="ECO:0000256" key="1">
    <source>
        <dbReference type="SAM" id="SignalP"/>
    </source>
</evidence>
<dbReference type="InterPro" id="IPR007280">
    <property type="entry name" value="Peptidase_C_arc/bac"/>
</dbReference>
<evidence type="ECO:0000313" key="3">
    <source>
        <dbReference type="EMBL" id="MDO1558476.1"/>
    </source>
</evidence>
<dbReference type="Proteomes" id="UP001169063">
    <property type="component" value="Unassembled WGS sequence"/>
</dbReference>
<reference evidence="3" key="1">
    <citation type="submission" date="2023-07" db="EMBL/GenBank/DDBJ databases">
        <title>Brevundimonas soil sp. nov., isolated from the soil of chemical plant.</title>
        <authorList>
            <person name="Wu N."/>
        </authorList>
    </citation>
    <scope>NUCLEOTIDE SEQUENCE</scope>
    <source>
        <strain evidence="3">XZ-24</strain>
    </source>
</reference>
<evidence type="ECO:0000313" key="4">
    <source>
        <dbReference type="Proteomes" id="UP001169063"/>
    </source>
</evidence>
<gene>
    <name evidence="3" type="ORF">Q0812_03420</name>
</gene>
<dbReference type="RefSeq" id="WP_302108888.1">
    <property type="nucleotide sequence ID" value="NZ_JAUKTR010000001.1"/>
</dbReference>
<comment type="caution">
    <text evidence="3">The sequence shown here is derived from an EMBL/GenBank/DDBJ whole genome shotgun (WGS) entry which is preliminary data.</text>
</comment>
<feature type="signal peptide" evidence="1">
    <location>
        <begin position="1"/>
        <end position="21"/>
    </location>
</feature>